<protein>
    <recommendedName>
        <fullName evidence="6">Lipoprotein</fullName>
    </recommendedName>
</protein>
<evidence type="ECO:0000256" key="3">
    <source>
        <dbReference type="ARBA" id="ARBA00023136"/>
    </source>
</evidence>
<gene>
    <name evidence="10" type="ORF">GMI68_09755</name>
    <name evidence="11" type="ORF">J7S26_06840</name>
</gene>
<dbReference type="PROSITE" id="PS51257">
    <property type="entry name" value="PROKAR_LIPOPROTEIN"/>
    <property type="match status" value="1"/>
</dbReference>
<evidence type="ECO:0000256" key="1">
    <source>
        <dbReference type="ARBA" id="ARBA00004635"/>
    </source>
</evidence>
<reference evidence="11" key="2">
    <citation type="submission" date="2021-04" db="EMBL/GenBank/DDBJ databases">
        <title>Novel species in family Eggerthellaceae.</title>
        <authorList>
            <person name="Zhang G."/>
        </authorList>
    </citation>
    <scope>NUCLEOTIDE SEQUENCE</scope>
    <source>
        <strain evidence="11">Zg-886</strain>
    </source>
</reference>
<proteinExistence type="inferred from homology"/>
<evidence type="ECO:0000256" key="2">
    <source>
        <dbReference type="ARBA" id="ARBA00022729"/>
    </source>
</evidence>
<accession>A0A9E6SUB4</accession>
<feature type="chain" id="PRO_5038717642" description="Lipoprotein" evidence="9">
    <location>
        <begin position="30"/>
        <end position="299"/>
    </location>
</feature>
<dbReference type="PANTHER" id="PTHR30429:SF0">
    <property type="entry name" value="METHIONINE-BINDING LIPOPROTEIN METQ"/>
    <property type="match status" value="1"/>
</dbReference>
<feature type="signal peptide" evidence="9">
    <location>
        <begin position="1"/>
        <end position="29"/>
    </location>
</feature>
<comment type="subcellular location">
    <subcellularLocation>
        <location evidence="1">Membrane</location>
        <topology evidence="1">Lipid-anchor</topology>
    </subcellularLocation>
</comment>
<dbReference type="RefSeq" id="WP_166340550.1">
    <property type="nucleotide sequence ID" value="NZ_CP072829.1"/>
</dbReference>
<feature type="lipid moiety-binding region" description="S-diacylglycerol cysteine" evidence="7">
    <location>
        <position position="31"/>
    </location>
</feature>
<keyword evidence="2 9" id="KW-0732">Signal</keyword>
<evidence type="ECO:0000256" key="8">
    <source>
        <dbReference type="SAM" id="MobiDB-lite"/>
    </source>
</evidence>
<dbReference type="EMBL" id="WPCR01000022">
    <property type="protein sequence ID" value="NHM15028.1"/>
    <property type="molecule type" value="Genomic_DNA"/>
</dbReference>
<evidence type="ECO:0000256" key="9">
    <source>
        <dbReference type="SAM" id="SignalP"/>
    </source>
</evidence>
<feature type="region of interest" description="Disordered" evidence="8">
    <location>
        <begin position="37"/>
        <end position="62"/>
    </location>
</feature>
<dbReference type="SUPFAM" id="SSF53850">
    <property type="entry name" value="Periplasmic binding protein-like II"/>
    <property type="match status" value="1"/>
</dbReference>
<organism evidence="11 13">
    <name type="scientific">Xiamenia xianingshaonis</name>
    <dbReference type="NCBI Taxonomy" id="2682776"/>
    <lineage>
        <taxon>Bacteria</taxon>
        <taxon>Bacillati</taxon>
        <taxon>Actinomycetota</taxon>
        <taxon>Coriobacteriia</taxon>
        <taxon>Eggerthellales</taxon>
        <taxon>Eggerthellaceae</taxon>
        <taxon>Xiamenia</taxon>
    </lineage>
</organism>
<dbReference type="GO" id="GO:0016020">
    <property type="term" value="C:membrane"/>
    <property type="evidence" value="ECO:0007669"/>
    <property type="project" value="UniProtKB-SubCell"/>
</dbReference>
<evidence type="ECO:0000256" key="5">
    <source>
        <dbReference type="ARBA" id="ARBA00023288"/>
    </source>
</evidence>
<dbReference type="EMBL" id="CP072829">
    <property type="protein sequence ID" value="QTU84067.1"/>
    <property type="molecule type" value="Genomic_DNA"/>
</dbReference>
<dbReference type="Proteomes" id="UP000636394">
    <property type="component" value="Unassembled WGS sequence"/>
</dbReference>
<dbReference type="AlphaFoldDB" id="A0A9E6SUB4"/>
<keyword evidence="12" id="KW-1185">Reference proteome</keyword>
<dbReference type="CDD" id="cd13597">
    <property type="entry name" value="PBP2_lipoprotein_Tp32"/>
    <property type="match status" value="1"/>
</dbReference>
<dbReference type="Gene3D" id="3.40.190.10">
    <property type="entry name" value="Periplasmic binding protein-like II"/>
    <property type="match status" value="2"/>
</dbReference>
<dbReference type="InterPro" id="IPR006311">
    <property type="entry name" value="TAT_signal"/>
</dbReference>
<dbReference type="Proteomes" id="UP000671910">
    <property type="component" value="Chromosome"/>
</dbReference>
<name>A0A9E6SUB4_9ACTN</name>
<evidence type="ECO:0000256" key="6">
    <source>
        <dbReference type="PIRNR" id="PIRNR002854"/>
    </source>
</evidence>
<comment type="similarity">
    <text evidence="6">Belongs to the nlpA lipoprotein family.</text>
</comment>
<dbReference type="PANTHER" id="PTHR30429">
    <property type="entry name" value="D-METHIONINE-BINDING LIPOPROTEIN METQ"/>
    <property type="match status" value="1"/>
</dbReference>
<evidence type="ECO:0000313" key="12">
    <source>
        <dbReference type="Proteomes" id="UP000636394"/>
    </source>
</evidence>
<evidence type="ECO:0000313" key="13">
    <source>
        <dbReference type="Proteomes" id="UP000671910"/>
    </source>
</evidence>
<evidence type="ECO:0000256" key="7">
    <source>
        <dbReference type="PIRSR" id="PIRSR002854-1"/>
    </source>
</evidence>
<reference evidence="10 12" key="1">
    <citation type="submission" date="2019-11" db="EMBL/GenBank/DDBJ databases">
        <title>Eggerthellaceae novel genus isolated from the rectal contents of marmort.</title>
        <authorList>
            <person name="Zhang G."/>
        </authorList>
    </citation>
    <scope>NUCLEOTIDE SEQUENCE [LARGE SCALE GENOMIC DNA]</scope>
    <source>
        <strain evidence="12">zg-886</strain>
        <strain evidence="10">Zg-886</strain>
    </source>
</reference>
<evidence type="ECO:0000256" key="4">
    <source>
        <dbReference type="ARBA" id="ARBA00023139"/>
    </source>
</evidence>
<keyword evidence="4" id="KW-0564">Palmitate</keyword>
<keyword evidence="3" id="KW-0472">Membrane</keyword>
<dbReference type="PIRSF" id="PIRSF002854">
    <property type="entry name" value="MetQ"/>
    <property type="match status" value="1"/>
</dbReference>
<dbReference type="Pfam" id="PF03180">
    <property type="entry name" value="Lipoprotein_9"/>
    <property type="match status" value="1"/>
</dbReference>
<dbReference type="PROSITE" id="PS51318">
    <property type="entry name" value="TAT"/>
    <property type="match status" value="1"/>
</dbReference>
<evidence type="ECO:0000313" key="10">
    <source>
        <dbReference type="EMBL" id="NHM15028.1"/>
    </source>
</evidence>
<keyword evidence="5 6" id="KW-0449">Lipoprotein</keyword>
<evidence type="ECO:0000313" key="11">
    <source>
        <dbReference type="EMBL" id="QTU84067.1"/>
    </source>
</evidence>
<dbReference type="KEGG" id="ebz:J7S26_06840"/>
<dbReference type="InterPro" id="IPR004872">
    <property type="entry name" value="Lipoprotein_NlpA"/>
</dbReference>
<sequence length="299" mass="31474">MNKTITRKTFLTKCAACVIAAGLATFALAGCGSQDAAESTSADSGQDAAEPASTGGDDKVIKVGASPTPHAEILRAVQEDLAAKGYTLEVTEYNDYVLPNTALQDGELDANYFQHITYLNDFNEENGTDLTSAAEIHFEPFGLYSNKVQNAADVPDGATVAVPNDTTNEARALLLLEQEGLIKLKEGAGITATILDIEENPKNLNIQEVEAAQVPRTLDEVDLAAINGNYALNAGLNVADAIATEASEGEAAKAYANVVAVKTGNENSEKTQALVEALQSSQVKQFIEETYSGAVVPVF</sequence>